<keyword evidence="2" id="KW-0012">Acyltransferase</keyword>
<dbReference type="SUPFAM" id="SSF55729">
    <property type="entry name" value="Acyl-CoA N-acyltransferases (Nat)"/>
    <property type="match status" value="1"/>
</dbReference>
<evidence type="ECO:0000313" key="3">
    <source>
        <dbReference type="Proteomes" id="UP001597568"/>
    </source>
</evidence>
<comment type="caution">
    <text evidence="2">The sequence shown here is derived from an EMBL/GenBank/DDBJ whole genome shotgun (WGS) entry which is preliminary data.</text>
</comment>
<dbReference type="GO" id="GO:0016746">
    <property type="term" value="F:acyltransferase activity"/>
    <property type="evidence" value="ECO:0007669"/>
    <property type="project" value="UniProtKB-KW"/>
</dbReference>
<dbReference type="EMBL" id="JBHUOR010000033">
    <property type="protein sequence ID" value="MFD2868057.1"/>
    <property type="molecule type" value="Genomic_DNA"/>
</dbReference>
<dbReference type="InterPro" id="IPR016181">
    <property type="entry name" value="Acyl_CoA_acyltransferase"/>
</dbReference>
<dbReference type="PROSITE" id="PS51186">
    <property type="entry name" value="GNAT"/>
    <property type="match status" value="1"/>
</dbReference>
<evidence type="ECO:0000313" key="2">
    <source>
        <dbReference type="EMBL" id="MFD2868057.1"/>
    </source>
</evidence>
<accession>A0ABW5XYI3</accession>
<reference evidence="3" key="1">
    <citation type="journal article" date="2019" name="Int. J. Syst. Evol. Microbiol.">
        <title>The Global Catalogue of Microorganisms (GCM) 10K type strain sequencing project: providing services to taxonomists for standard genome sequencing and annotation.</title>
        <authorList>
            <consortium name="The Broad Institute Genomics Platform"/>
            <consortium name="The Broad Institute Genome Sequencing Center for Infectious Disease"/>
            <person name="Wu L."/>
            <person name="Ma J."/>
        </authorList>
    </citation>
    <scope>NUCLEOTIDE SEQUENCE [LARGE SCALE GENOMIC DNA]</scope>
    <source>
        <strain evidence="3">KCTC 33522</strain>
    </source>
</reference>
<protein>
    <submittedName>
        <fullName evidence="2">GNAT family N-acetyltransferase</fullName>
        <ecNumber evidence="2">2.3.-.-</ecNumber>
    </submittedName>
</protein>
<dbReference type="Gene3D" id="3.40.630.30">
    <property type="match status" value="1"/>
</dbReference>
<name>A0ABW5XYI3_9BACL</name>
<dbReference type="CDD" id="cd04301">
    <property type="entry name" value="NAT_SF"/>
    <property type="match status" value="1"/>
</dbReference>
<keyword evidence="3" id="KW-1185">Reference proteome</keyword>
<evidence type="ECO:0000259" key="1">
    <source>
        <dbReference type="PROSITE" id="PS51186"/>
    </source>
</evidence>
<dbReference type="RefSeq" id="WP_380147223.1">
    <property type="nucleotide sequence ID" value="NZ_JBHUOR010000033.1"/>
</dbReference>
<sequence>MREAIHQKLRAHNDHFIDRSAQRDFTITICDNEQLIAGLAGEIFGQWMLIVYLIVDEYYRKKGYGETLLVEAEALARQKSCQFMALSTFDFQGPHYYTKFSFKEVYVRRHFPQTGSEHLKKIIKKHG</sequence>
<dbReference type="InterPro" id="IPR000182">
    <property type="entry name" value="GNAT_dom"/>
</dbReference>
<gene>
    <name evidence="2" type="ORF">ACFSY7_06065</name>
</gene>
<organism evidence="2 3">
    <name type="scientific">Kurthia populi</name>
    <dbReference type="NCBI Taxonomy" id="1562132"/>
    <lineage>
        <taxon>Bacteria</taxon>
        <taxon>Bacillati</taxon>
        <taxon>Bacillota</taxon>
        <taxon>Bacilli</taxon>
        <taxon>Bacillales</taxon>
        <taxon>Caryophanaceae</taxon>
        <taxon>Kurthia</taxon>
    </lineage>
</organism>
<proteinExistence type="predicted"/>
<dbReference type="Proteomes" id="UP001597568">
    <property type="component" value="Unassembled WGS sequence"/>
</dbReference>
<feature type="domain" description="N-acetyltransferase" evidence="1">
    <location>
        <begin position="1"/>
        <end position="126"/>
    </location>
</feature>
<dbReference type="Pfam" id="PF00583">
    <property type="entry name" value="Acetyltransf_1"/>
    <property type="match status" value="1"/>
</dbReference>
<keyword evidence="2" id="KW-0808">Transferase</keyword>
<dbReference type="EC" id="2.3.-.-" evidence="2"/>